<comment type="catalytic activity">
    <reaction evidence="1 14">
        <text>[HPr protein]-L-serine + ATP = [HPr protein]-O-phospho-L-serine + ADP + H(+)</text>
        <dbReference type="Rhea" id="RHEA:46600"/>
        <dbReference type="Rhea" id="RHEA-COMP:11602"/>
        <dbReference type="Rhea" id="RHEA-COMP:11603"/>
        <dbReference type="ChEBI" id="CHEBI:15378"/>
        <dbReference type="ChEBI" id="CHEBI:29999"/>
        <dbReference type="ChEBI" id="CHEBI:30616"/>
        <dbReference type="ChEBI" id="CHEBI:83421"/>
        <dbReference type="ChEBI" id="CHEBI:456216"/>
    </reaction>
</comment>
<comment type="miscellaneous">
    <text evidence="14">Both phosphorylation and phosphorolysis are carried out by the same active site and suggest a common mechanism for both reactions.</text>
</comment>
<dbReference type="InterPro" id="IPR011126">
    <property type="entry name" value="Hpr_kin/Pase_Hpr_N"/>
</dbReference>
<dbReference type="HAMAP" id="MF_01249">
    <property type="entry name" value="HPr_kinase"/>
    <property type="match status" value="1"/>
</dbReference>
<dbReference type="InterPro" id="IPR027417">
    <property type="entry name" value="P-loop_NTPase"/>
</dbReference>
<dbReference type="Pfam" id="PF07475">
    <property type="entry name" value="Hpr_kinase_C"/>
    <property type="match status" value="1"/>
</dbReference>
<comment type="caution">
    <text evidence="17">The sequence shown here is derived from an EMBL/GenBank/DDBJ whole genome shotgun (WGS) entry which is preliminary data.</text>
</comment>
<comment type="cofactor">
    <cofactor evidence="2 14">
        <name>Mg(2+)</name>
        <dbReference type="ChEBI" id="CHEBI:18420"/>
    </cofactor>
</comment>
<dbReference type="GO" id="GO:0006109">
    <property type="term" value="P:regulation of carbohydrate metabolic process"/>
    <property type="evidence" value="ECO:0007669"/>
    <property type="project" value="UniProtKB-UniRule"/>
</dbReference>
<sequence>MKEIPVSELLAPEAASLKLKLIYGRKLLDKKFINNHRIQKPGLGLAGYTEHIHEGRVQILGNTEISYLNTLPFTEKYKSISKLCQKNISCFVVTKNLHIPKVVIQACKENQVPIFRTELVSSVAISEISAYLEEKLAPIANLHGVLVDVHGVGVLIMGRSGIGKSECALELVKRGHRLVADDVVIIKRKQGYLVGNSDDILRNHIEVRGLGILNIKEMYGIGSIRLRKKVEMVVNLLDWDKEDNYDRTGLNKNSVDILGVELPLLNIPVSPGRNIAIIIEAAARNHLLKLMGFDAAHEFSERLNKIIKRNEEKVIKNVMFKKGIE</sequence>
<evidence type="ECO:0000256" key="10">
    <source>
        <dbReference type="ARBA" id="ARBA00022840"/>
    </source>
</evidence>
<dbReference type="RefSeq" id="WP_149266519.1">
    <property type="nucleotide sequence ID" value="NZ_VFJB01000005.1"/>
</dbReference>
<evidence type="ECO:0000256" key="5">
    <source>
        <dbReference type="ARBA" id="ARBA00022527"/>
    </source>
</evidence>
<comment type="catalytic activity">
    <reaction evidence="13 14">
        <text>[HPr protein]-O-phospho-L-serine + phosphate + H(+) = [HPr protein]-L-serine + diphosphate</text>
        <dbReference type="Rhea" id="RHEA:46604"/>
        <dbReference type="Rhea" id="RHEA-COMP:11602"/>
        <dbReference type="Rhea" id="RHEA-COMP:11603"/>
        <dbReference type="ChEBI" id="CHEBI:15378"/>
        <dbReference type="ChEBI" id="CHEBI:29999"/>
        <dbReference type="ChEBI" id="CHEBI:33019"/>
        <dbReference type="ChEBI" id="CHEBI:43474"/>
        <dbReference type="ChEBI" id="CHEBI:83421"/>
    </reaction>
</comment>
<keyword evidence="11 14" id="KW-0460">Magnesium</keyword>
<evidence type="ECO:0000259" key="15">
    <source>
        <dbReference type="Pfam" id="PF02603"/>
    </source>
</evidence>
<feature type="binding site" evidence="14">
    <location>
        <begin position="158"/>
        <end position="165"/>
    </location>
    <ligand>
        <name>ATP</name>
        <dbReference type="ChEBI" id="CHEBI:30616"/>
    </ligand>
</feature>
<evidence type="ECO:0000256" key="8">
    <source>
        <dbReference type="ARBA" id="ARBA00022741"/>
    </source>
</evidence>
<evidence type="ECO:0000256" key="2">
    <source>
        <dbReference type="ARBA" id="ARBA00001946"/>
    </source>
</evidence>
<gene>
    <name evidence="14 17" type="primary">hprK</name>
    <name evidence="17" type="ORF">FHQ18_07335</name>
</gene>
<dbReference type="AlphaFoldDB" id="A0A5A8F828"/>
<comment type="subunit">
    <text evidence="4 14">Homohexamer.</text>
</comment>
<accession>A0A5A8F828</accession>
<evidence type="ECO:0000256" key="4">
    <source>
        <dbReference type="ARBA" id="ARBA00011643"/>
    </source>
</evidence>
<feature type="region of interest" description="Important for the catalytic mechanism of dephosphorylation" evidence="14">
    <location>
        <begin position="268"/>
        <end position="273"/>
    </location>
</feature>
<dbReference type="InterPro" id="IPR003755">
    <property type="entry name" value="HPr(Ser)_kin/Pase"/>
</dbReference>
<evidence type="ECO:0000259" key="16">
    <source>
        <dbReference type="Pfam" id="PF07475"/>
    </source>
</evidence>
<dbReference type="EMBL" id="VFJB01000005">
    <property type="protein sequence ID" value="KAA0258198.1"/>
    <property type="molecule type" value="Genomic_DNA"/>
</dbReference>
<dbReference type="GO" id="GO:0000155">
    <property type="term" value="F:phosphorelay sensor kinase activity"/>
    <property type="evidence" value="ECO:0007669"/>
    <property type="project" value="InterPro"/>
</dbReference>
<evidence type="ECO:0000256" key="9">
    <source>
        <dbReference type="ARBA" id="ARBA00022777"/>
    </source>
</evidence>
<dbReference type="SUPFAM" id="SSF53795">
    <property type="entry name" value="PEP carboxykinase-like"/>
    <property type="match status" value="1"/>
</dbReference>
<keyword evidence="10 14" id="KW-0067">ATP-binding</keyword>
<evidence type="ECO:0000256" key="11">
    <source>
        <dbReference type="ARBA" id="ARBA00022842"/>
    </source>
</evidence>
<dbReference type="EC" id="2.7.4.-" evidence="14"/>
<dbReference type="SUPFAM" id="SSF75138">
    <property type="entry name" value="HprK N-terminal domain-like"/>
    <property type="match status" value="1"/>
</dbReference>
<feature type="binding site" evidence="14">
    <location>
        <position position="165"/>
    </location>
    <ligand>
        <name>Mg(2+)</name>
        <dbReference type="ChEBI" id="CHEBI:18420"/>
    </ligand>
</feature>
<dbReference type="PANTHER" id="PTHR30305:SF1">
    <property type="entry name" value="HPR KINASE_PHOSPHORYLASE"/>
    <property type="match status" value="1"/>
</dbReference>
<dbReference type="Gene3D" id="3.40.50.300">
    <property type="entry name" value="P-loop containing nucleotide triphosphate hydrolases"/>
    <property type="match status" value="1"/>
</dbReference>
<dbReference type="Pfam" id="PF02603">
    <property type="entry name" value="Hpr_kinase_N"/>
    <property type="match status" value="1"/>
</dbReference>
<dbReference type="GO" id="GO:0000287">
    <property type="term" value="F:magnesium ion binding"/>
    <property type="evidence" value="ECO:0007669"/>
    <property type="project" value="UniProtKB-UniRule"/>
</dbReference>
<comment type="function">
    <text evidence="14">Catalyzes the ATP- as well as the pyrophosphate-dependent phosphorylation of a specific serine residue in HPr, a phosphocarrier protein of the phosphoenolpyruvate-dependent sugar phosphotransferase system (PTS). HprK/P also catalyzes the pyrophosphate-producing, inorganic phosphate-dependent dephosphorylation (phosphorolysis) of seryl-phosphorylated HPr (P-Ser-HPr).</text>
</comment>
<dbReference type="GO" id="GO:0005524">
    <property type="term" value="F:ATP binding"/>
    <property type="evidence" value="ECO:0007669"/>
    <property type="project" value="UniProtKB-UniRule"/>
</dbReference>
<dbReference type="GO" id="GO:0004674">
    <property type="term" value="F:protein serine/threonine kinase activity"/>
    <property type="evidence" value="ECO:0007669"/>
    <property type="project" value="UniProtKB-KW"/>
</dbReference>
<dbReference type="OrthoDB" id="9778803at2"/>
<reference evidence="17 18" key="1">
    <citation type="submission" date="2019-06" db="EMBL/GenBank/DDBJ databases">
        <title>Genomic insights into carbon and energy metabolism of Deferribacter autotrophicus revealed new metabolic traits in the phylum Deferribacteres.</title>
        <authorList>
            <person name="Slobodkin A.I."/>
            <person name="Slobodkina G.B."/>
            <person name="Allioux M."/>
            <person name="Alain K."/>
            <person name="Jebbar M."/>
            <person name="Shadrin V."/>
            <person name="Kublanov I.V."/>
            <person name="Toshchakov S.V."/>
            <person name="Bonch-Osmolovskaya E.A."/>
        </authorList>
    </citation>
    <scope>NUCLEOTIDE SEQUENCE [LARGE SCALE GENOMIC DNA]</scope>
    <source>
        <strain evidence="17 18">SL50</strain>
    </source>
</reference>
<dbReference type="Gene3D" id="3.40.1390.20">
    <property type="entry name" value="HprK N-terminal domain-like"/>
    <property type="match status" value="1"/>
</dbReference>
<feature type="active site" description="Proton acceptor; for phosphorylation activity. Proton donor; for dephosphorylation activity" evidence="14">
    <location>
        <position position="182"/>
    </location>
</feature>
<dbReference type="FunFam" id="3.40.50.300:FF:000174">
    <property type="entry name" value="HPr kinase/phosphorylase"/>
    <property type="match status" value="1"/>
</dbReference>
<keyword evidence="7 14" id="KW-0479">Metal-binding</keyword>
<proteinExistence type="inferred from homology"/>
<evidence type="ECO:0000256" key="7">
    <source>
        <dbReference type="ARBA" id="ARBA00022723"/>
    </source>
</evidence>
<protein>
    <recommendedName>
        <fullName evidence="14">HPr kinase/phosphorylase</fullName>
        <shortName evidence="14">HPrK/P</shortName>
        <ecNumber evidence="14">2.7.11.-</ecNumber>
        <ecNumber evidence="14">2.7.4.-</ecNumber>
    </recommendedName>
    <alternativeName>
        <fullName evidence="14">HPr(Ser) kinase/phosphorylase</fullName>
    </alternativeName>
</protein>
<evidence type="ECO:0000256" key="6">
    <source>
        <dbReference type="ARBA" id="ARBA00022679"/>
    </source>
</evidence>
<feature type="active site" evidence="14">
    <location>
        <position position="247"/>
    </location>
</feature>
<evidence type="ECO:0000313" key="17">
    <source>
        <dbReference type="EMBL" id="KAA0258198.1"/>
    </source>
</evidence>
<dbReference type="InterPro" id="IPR011104">
    <property type="entry name" value="Hpr_kin/Pase_C"/>
</dbReference>
<dbReference type="PANTHER" id="PTHR30305">
    <property type="entry name" value="PROTEIN YJDM-RELATED"/>
    <property type="match status" value="1"/>
</dbReference>
<name>A0A5A8F828_9BACT</name>
<dbReference type="Proteomes" id="UP000322876">
    <property type="component" value="Unassembled WGS sequence"/>
</dbReference>
<dbReference type="NCBIfam" id="TIGR00679">
    <property type="entry name" value="hpr-ser"/>
    <property type="match status" value="1"/>
</dbReference>
<feature type="active site" evidence="14">
    <location>
        <position position="143"/>
    </location>
</feature>
<dbReference type="EC" id="2.7.11.-" evidence="14"/>
<keyword evidence="6 14" id="KW-0808">Transferase</keyword>
<dbReference type="InterPro" id="IPR028979">
    <property type="entry name" value="Ser_kin/Pase_Hpr-like_N_sf"/>
</dbReference>
<evidence type="ECO:0000256" key="3">
    <source>
        <dbReference type="ARBA" id="ARBA00006883"/>
    </source>
</evidence>
<dbReference type="CDD" id="cd01918">
    <property type="entry name" value="HprK_C"/>
    <property type="match status" value="1"/>
</dbReference>
<evidence type="ECO:0000256" key="12">
    <source>
        <dbReference type="ARBA" id="ARBA00023268"/>
    </source>
</evidence>
<evidence type="ECO:0000313" key="18">
    <source>
        <dbReference type="Proteomes" id="UP000322876"/>
    </source>
</evidence>
<feature type="region of interest" description="Important for the catalytic mechanism of both phosphorylation and dephosphorylation" evidence="14">
    <location>
        <begin position="205"/>
        <end position="214"/>
    </location>
</feature>
<evidence type="ECO:0000256" key="14">
    <source>
        <dbReference type="HAMAP-Rule" id="MF_01249"/>
    </source>
</evidence>
<keyword evidence="5 14" id="KW-0723">Serine/threonine-protein kinase</keyword>
<comment type="similarity">
    <text evidence="3 14">Belongs to the HPrK/P family.</text>
</comment>
<keyword evidence="9 14" id="KW-0418">Kinase</keyword>
<keyword evidence="18" id="KW-1185">Reference proteome</keyword>
<keyword evidence="8 14" id="KW-0547">Nucleotide-binding</keyword>
<organism evidence="17 18">
    <name type="scientific">Deferribacter autotrophicus</name>
    <dbReference type="NCBI Taxonomy" id="500465"/>
    <lineage>
        <taxon>Bacteria</taxon>
        <taxon>Pseudomonadati</taxon>
        <taxon>Deferribacterota</taxon>
        <taxon>Deferribacteres</taxon>
        <taxon>Deferribacterales</taxon>
        <taxon>Deferribacteraceae</taxon>
        <taxon>Deferribacter</taxon>
    </lineage>
</organism>
<dbReference type="GO" id="GO:0004712">
    <property type="term" value="F:protein serine/threonine/tyrosine kinase activity"/>
    <property type="evidence" value="ECO:0007669"/>
    <property type="project" value="UniProtKB-UniRule"/>
</dbReference>
<feature type="domain" description="HPr(Ser) kinase/phosphorylase N-terminal" evidence="15">
    <location>
        <begin position="13"/>
        <end position="132"/>
    </location>
</feature>
<keyword evidence="12 14" id="KW-0511">Multifunctional enzyme</keyword>
<evidence type="ECO:0000256" key="13">
    <source>
        <dbReference type="ARBA" id="ARBA00047657"/>
    </source>
</evidence>
<comment type="domain">
    <text evidence="14">The Walker A ATP-binding motif also binds Pi and PPi.</text>
</comment>
<feature type="binding site" evidence="14">
    <location>
        <position position="206"/>
    </location>
    <ligand>
        <name>Mg(2+)</name>
        <dbReference type="ChEBI" id="CHEBI:18420"/>
    </ligand>
</feature>
<evidence type="ECO:0000256" key="1">
    <source>
        <dbReference type="ARBA" id="ARBA00001120"/>
    </source>
</evidence>
<feature type="domain" description="HPr kinase/phosphorylase C-terminal" evidence="16">
    <location>
        <begin position="134"/>
        <end position="302"/>
    </location>
</feature>
<feature type="active site" evidence="14">
    <location>
        <position position="164"/>
    </location>
</feature>